<reference evidence="3" key="1">
    <citation type="journal article" date="2021" name="PeerJ">
        <title>Extensive microbial diversity within the chicken gut microbiome revealed by metagenomics and culture.</title>
        <authorList>
            <person name="Gilroy R."/>
            <person name="Ravi A."/>
            <person name="Getino M."/>
            <person name="Pursley I."/>
            <person name="Horton D.L."/>
            <person name="Alikhan N.F."/>
            <person name="Baker D."/>
            <person name="Gharbi K."/>
            <person name="Hall N."/>
            <person name="Watson M."/>
            <person name="Adriaenssens E.M."/>
            <person name="Foster-Nyarko E."/>
            <person name="Jarju S."/>
            <person name="Secka A."/>
            <person name="Antonio M."/>
            <person name="Oren A."/>
            <person name="Chaudhuri R.R."/>
            <person name="La Ragione R."/>
            <person name="Hildebrand F."/>
            <person name="Pallen M.J."/>
        </authorList>
    </citation>
    <scope>NUCLEOTIDE SEQUENCE</scope>
    <source>
        <strain evidence="3">CHK192-19661</strain>
    </source>
</reference>
<feature type="transmembrane region" description="Helical" evidence="2">
    <location>
        <begin position="12"/>
        <end position="32"/>
    </location>
</feature>
<feature type="region of interest" description="Disordered" evidence="1">
    <location>
        <begin position="209"/>
        <end position="240"/>
    </location>
</feature>
<feature type="transmembrane region" description="Helical" evidence="2">
    <location>
        <begin position="165"/>
        <end position="193"/>
    </location>
</feature>
<dbReference type="AlphaFoldDB" id="A0A9D2D693"/>
<feature type="transmembrane region" description="Helical" evidence="2">
    <location>
        <begin position="64"/>
        <end position="86"/>
    </location>
</feature>
<dbReference type="Gene3D" id="1.10.1760.20">
    <property type="match status" value="1"/>
</dbReference>
<dbReference type="Pfam" id="PF12822">
    <property type="entry name" value="ECF_trnsprt"/>
    <property type="match status" value="1"/>
</dbReference>
<organism evidence="3 4">
    <name type="scientific">Candidatus Borkfalkia avicola</name>
    <dbReference type="NCBI Taxonomy" id="2838503"/>
    <lineage>
        <taxon>Bacteria</taxon>
        <taxon>Bacillati</taxon>
        <taxon>Bacillota</taxon>
        <taxon>Clostridia</taxon>
        <taxon>Christensenellales</taxon>
        <taxon>Christensenellaceae</taxon>
        <taxon>Candidatus Borkfalkia</taxon>
    </lineage>
</organism>
<evidence type="ECO:0000256" key="1">
    <source>
        <dbReference type="SAM" id="MobiDB-lite"/>
    </source>
</evidence>
<keyword evidence="2" id="KW-1133">Transmembrane helix</keyword>
<dbReference type="Proteomes" id="UP000824025">
    <property type="component" value="Unassembled WGS sequence"/>
</dbReference>
<feature type="transmembrane region" description="Helical" evidence="2">
    <location>
        <begin position="38"/>
        <end position="57"/>
    </location>
</feature>
<evidence type="ECO:0000313" key="3">
    <source>
        <dbReference type="EMBL" id="HIZ09284.1"/>
    </source>
</evidence>
<sequence length="240" mass="24683">MANKRFFTSRNVAFLAVLVALVVVLQVMSTLIGRLGGTPLSLVLIPVVLGAVMIGPLAGTLLGFVFGVVVAVCGVTGFDGWTFLLFTEQPVLTVLLCLVKGTAAGAAAGLLYKLIARKNRYAGVIVASLAAPVVNTGLFVAGAFLMSGAIQNVMAATGVDAGTTLVYYVIIGLAGVNFLIEFAVNAVASPAIYRIAELFARRRRPAAAEGQAAPDAGQAPSENVAKVLPPAKPAGERTEK</sequence>
<dbReference type="InterPro" id="IPR024529">
    <property type="entry name" value="ECF_trnsprt_substrate-spec"/>
</dbReference>
<feature type="compositionally biased region" description="Low complexity" evidence="1">
    <location>
        <begin position="209"/>
        <end position="219"/>
    </location>
</feature>
<feature type="transmembrane region" description="Helical" evidence="2">
    <location>
        <begin position="92"/>
        <end position="112"/>
    </location>
</feature>
<dbReference type="EMBL" id="DXCF01000012">
    <property type="protein sequence ID" value="HIZ09284.1"/>
    <property type="molecule type" value="Genomic_DNA"/>
</dbReference>
<dbReference type="GO" id="GO:0022857">
    <property type="term" value="F:transmembrane transporter activity"/>
    <property type="evidence" value="ECO:0007669"/>
    <property type="project" value="InterPro"/>
</dbReference>
<evidence type="ECO:0000313" key="4">
    <source>
        <dbReference type="Proteomes" id="UP000824025"/>
    </source>
</evidence>
<keyword evidence="2" id="KW-0472">Membrane</keyword>
<accession>A0A9D2D693</accession>
<feature type="transmembrane region" description="Helical" evidence="2">
    <location>
        <begin position="124"/>
        <end position="145"/>
    </location>
</feature>
<gene>
    <name evidence="3" type="ORF">H9726_02230</name>
</gene>
<keyword evidence="2" id="KW-0812">Transmembrane</keyword>
<reference evidence="3" key="2">
    <citation type="submission" date="2021-04" db="EMBL/GenBank/DDBJ databases">
        <authorList>
            <person name="Gilroy R."/>
        </authorList>
    </citation>
    <scope>NUCLEOTIDE SEQUENCE</scope>
    <source>
        <strain evidence="3">CHK192-19661</strain>
    </source>
</reference>
<evidence type="ECO:0000256" key="2">
    <source>
        <dbReference type="SAM" id="Phobius"/>
    </source>
</evidence>
<proteinExistence type="predicted"/>
<comment type="caution">
    <text evidence="3">The sequence shown here is derived from an EMBL/GenBank/DDBJ whole genome shotgun (WGS) entry which is preliminary data.</text>
</comment>
<name>A0A9D2D693_9FIRM</name>
<protein>
    <submittedName>
        <fullName evidence="3">ECF transporter S component</fullName>
    </submittedName>
</protein>